<accession>A0A2T7A7F4</accession>
<keyword evidence="1" id="KW-0812">Transmembrane</keyword>
<proteinExistence type="predicted"/>
<organism evidence="2 3">
    <name type="scientific">Tuber borchii</name>
    <name type="common">White truffle</name>
    <dbReference type="NCBI Taxonomy" id="42251"/>
    <lineage>
        <taxon>Eukaryota</taxon>
        <taxon>Fungi</taxon>
        <taxon>Dikarya</taxon>
        <taxon>Ascomycota</taxon>
        <taxon>Pezizomycotina</taxon>
        <taxon>Pezizomycetes</taxon>
        <taxon>Pezizales</taxon>
        <taxon>Tuberaceae</taxon>
        <taxon>Tuber</taxon>
    </lineage>
</organism>
<keyword evidence="3" id="KW-1185">Reference proteome</keyword>
<keyword evidence="1" id="KW-1133">Transmembrane helix</keyword>
<evidence type="ECO:0000313" key="2">
    <source>
        <dbReference type="EMBL" id="PUU83632.1"/>
    </source>
</evidence>
<dbReference type="AlphaFoldDB" id="A0A2T7A7F4"/>
<reference evidence="2 3" key="1">
    <citation type="submission" date="2017-04" db="EMBL/GenBank/DDBJ databases">
        <title>Draft genome sequence of Tuber borchii Vittad., a whitish edible truffle.</title>
        <authorList>
            <consortium name="DOE Joint Genome Institute"/>
            <person name="Murat C."/>
            <person name="Kuo A."/>
            <person name="Barry K.W."/>
            <person name="Clum A."/>
            <person name="Dockter R.B."/>
            <person name="Fauchery L."/>
            <person name="Iotti M."/>
            <person name="Kohler A."/>
            <person name="Labutti K."/>
            <person name="Lindquist E.A."/>
            <person name="Lipzen A."/>
            <person name="Ohm R.A."/>
            <person name="Wang M."/>
            <person name="Grigoriev I.V."/>
            <person name="Zambonelli A."/>
            <person name="Martin F.M."/>
        </authorList>
    </citation>
    <scope>NUCLEOTIDE SEQUENCE [LARGE SCALE GENOMIC DNA]</scope>
    <source>
        <strain evidence="2 3">Tbo3840</strain>
    </source>
</reference>
<keyword evidence="1" id="KW-0472">Membrane</keyword>
<name>A0A2T7A7F4_TUBBO</name>
<protein>
    <submittedName>
        <fullName evidence="2">Uncharacterized protein</fullName>
    </submittedName>
</protein>
<dbReference type="Proteomes" id="UP000244722">
    <property type="component" value="Unassembled WGS sequence"/>
</dbReference>
<evidence type="ECO:0000256" key="1">
    <source>
        <dbReference type="SAM" id="Phobius"/>
    </source>
</evidence>
<evidence type="ECO:0000313" key="3">
    <source>
        <dbReference type="Proteomes" id="UP000244722"/>
    </source>
</evidence>
<feature type="transmembrane region" description="Helical" evidence="1">
    <location>
        <begin position="67"/>
        <end position="84"/>
    </location>
</feature>
<sequence length="140" mass="16555">MFVNRIARSTLAHQSRMFHMRPAHRLPVHSFGLSQPQATRIIQPIRSQKYSTSGSICERNDYVSQVLYQWMVILGLSIFGMLLIDHRIRSGEELLWNKQERMEERLGKNQERLGKDQERMEERLTTMIRSAEARVQRSSR</sequence>
<comment type="caution">
    <text evidence="2">The sequence shown here is derived from an EMBL/GenBank/DDBJ whole genome shotgun (WGS) entry which is preliminary data.</text>
</comment>
<dbReference type="EMBL" id="NESQ01000009">
    <property type="protein sequence ID" value="PUU83632.1"/>
    <property type="molecule type" value="Genomic_DNA"/>
</dbReference>
<gene>
    <name evidence="2" type="ORF">B9Z19DRAFT_1118986</name>
</gene>